<evidence type="ECO:0008006" key="4">
    <source>
        <dbReference type="Google" id="ProtNLM"/>
    </source>
</evidence>
<evidence type="ECO:0000313" key="3">
    <source>
        <dbReference type="Proteomes" id="UP001500403"/>
    </source>
</evidence>
<dbReference type="InterPro" id="IPR038461">
    <property type="entry name" value="Schlafen_AlbA_2_dom_sf"/>
</dbReference>
<evidence type="ECO:0000313" key="2">
    <source>
        <dbReference type="EMBL" id="GAA2967214.1"/>
    </source>
</evidence>
<dbReference type="EMBL" id="BAAAUD010000060">
    <property type="protein sequence ID" value="GAA2967214.1"/>
    <property type="molecule type" value="Genomic_DNA"/>
</dbReference>
<feature type="region of interest" description="Disordered" evidence="1">
    <location>
        <begin position="1"/>
        <end position="24"/>
    </location>
</feature>
<protein>
    <recommendedName>
        <fullName evidence="4">Schlafen AlbA-2 domain-containing protein</fullName>
    </recommendedName>
</protein>
<comment type="caution">
    <text evidence="2">The sequence shown here is derived from an EMBL/GenBank/DDBJ whole genome shotgun (WGS) entry which is preliminary data.</text>
</comment>
<accession>A0ABN3XLT8</accession>
<keyword evidence="3" id="KW-1185">Reference proteome</keyword>
<name>A0ABN3XLT8_9ACTN</name>
<proteinExistence type="predicted"/>
<evidence type="ECO:0000256" key="1">
    <source>
        <dbReference type="SAM" id="MobiDB-lite"/>
    </source>
</evidence>
<organism evidence="2 3">
    <name type="scientific">Streptomyces enissocaesilis</name>
    <dbReference type="NCBI Taxonomy" id="332589"/>
    <lineage>
        <taxon>Bacteria</taxon>
        <taxon>Bacillati</taxon>
        <taxon>Actinomycetota</taxon>
        <taxon>Actinomycetes</taxon>
        <taxon>Kitasatosporales</taxon>
        <taxon>Streptomycetaceae</taxon>
        <taxon>Streptomyces</taxon>
        <taxon>Streptomyces rochei group</taxon>
    </lineage>
</organism>
<reference evidence="2 3" key="1">
    <citation type="journal article" date="2019" name="Int. J. Syst. Evol. Microbiol.">
        <title>The Global Catalogue of Microorganisms (GCM) 10K type strain sequencing project: providing services to taxonomists for standard genome sequencing and annotation.</title>
        <authorList>
            <consortium name="The Broad Institute Genomics Platform"/>
            <consortium name="The Broad Institute Genome Sequencing Center for Infectious Disease"/>
            <person name="Wu L."/>
            <person name="Ma J."/>
        </authorList>
    </citation>
    <scope>NUCLEOTIDE SEQUENCE [LARGE SCALE GENOMIC DNA]</scope>
    <source>
        <strain evidence="2 3">JCM 9088</strain>
    </source>
</reference>
<dbReference type="Proteomes" id="UP001500403">
    <property type="component" value="Unassembled WGS sequence"/>
</dbReference>
<dbReference type="Gene3D" id="3.30.950.30">
    <property type="entry name" value="Schlafen, AAA domain"/>
    <property type="match status" value="1"/>
</dbReference>
<sequence>MPVDTAGVPTDPKSAPAAPDAHEPGSLLELRGTQWLDAKAAPYQLTDPGAAEELAKDVCAFANGGGGVIVIATRMEHDEGILHRIVGVEPAAVNPDQIRKLVRARITPSPRGIRVDWSGQEERVVFTDVPVQAPDTLFAVPAPVGKPGSVRPDTVAVPCVSF</sequence>
<gene>
    <name evidence="2" type="ORF">GCM10010446_61200</name>
</gene>